<accession>A0A0D1YSG7</accession>
<evidence type="ECO:0000256" key="1">
    <source>
        <dbReference type="SAM" id="MobiDB-lite"/>
    </source>
</evidence>
<gene>
    <name evidence="2" type="ORF">PV09_05308</name>
</gene>
<organism evidence="2 3">
    <name type="scientific">Verruconis gallopava</name>
    <dbReference type="NCBI Taxonomy" id="253628"/>
    <lineage>
        <taxon>Eukaryota</taxon>
        <taxon>Fungi</taxon>
        <taxon>Dikarya</taxon>
        <taxon>Ascomycota</taxon>
        <taxon>Pezizomycotina</taxon>
        <taxon>Dothideomycetes</taxon>
        <taxon>Pleosporomycetidae</taxon>
        <taxon>Venturiales</taxon>
        <taxon>Sympoventuriaceae</taxon>
        <taxon>Verruconis</taxon>
    </lineage>
</organism>
<dbReference type="GeneID" id="27313281"/>
<sequence length="106" mass="11647">MRNERNNCLSLRSSAYQPISVANQDEPPGTYGDYGAYKKEKRDAEAAPAPQPAPVAAAEPKPQYGDYGAALHDQCLIFFSSQVSYENYDGAPTEYGTYGNYGYVTF</sequence>
<dbReference type="Proteomes" id="UP000053259">
    <property type="component" value="Unassembled WGS sequence"/>
</dbReference>
<feature type="region of interest" description="Disordered" evidence="1">
    <location>
        <begin position="19"/>
        <end position="62"/>
    </location>
</feature>
<evidence type="ECO:0000313" key="2">
    <source>
        <dbReference type="EMBL" id="KIW03547.1"/>
    </source>
</evidence>
<dbReference type="VEuPathDB" id="FungiDB:PV09_05308"/>
<dbReference type="HOGENOM" id="CLU_2225240_0_0_1"/>
<evidence type="ECO:0000313" key="3">
    <source>
        <dbReference type="Proteomes" id="UP000053259"/>
    </source>
</evidence>
<reference evidence="2 3" key="1">
    <citation type="submission" date="2015-01" db="EMBL/GenBank/DDBJ databases">
        <title>The Genome Sequence of Ochroconis gallopava CBS43764.</title>
        <authorList>
            <consortium name="The Broad Institute Genomics Platform"/>
            <person name="Cuomo C."/>
            <person name="de Hoog S."/>
            <person name="Gorbushina A."/>
            <person name="Stielow B."/>
            <person name="Teixiera M."/>
            <person name="Abouelleil A."/>
            <person name="Chapman S.B."/>
            <person name="Priest M."/>
            <person name="Young S.K."/>
            <person name="Wortman J."/>
            <person name="Nusbaum C."/>
            <person name="Birren B."/>
        </authorList>
    </citation>
    <scope>NUCLEOTIDE SEQUENCE [LARGE SCALE GENOMIC DNA]</scope>
    <source>
        <strain evidence="2 3">CBS 43764</strain>
    </source>
</reference>
<dbReference type="AlphaFoldDB" id="A0A0D1YSG7"/>
<proteinExistence type="predicted"/>
<protein>
    <submittedName>
        <fullName evidence="2">Uncharacterized protein</fullName>
    </submittedName>
</protein>
<dbReference type="RefSeq" id="XP_016213416.1">
    <property type="nucleotide sequence ID" value="XM_016358797.1"/>
</dbReference>
<dbReference type="InParanoid" id="A0A0D1YSG7"/>
<dbReference type="EMBL" id="KN847544">
    <property type="protein sequence ID" value="KIW03547.1"/>
    <property type="molecule type" value="Genomic_DNA"/>
</dbReference>
<keyword evidence="3" id="KW-1185">Reference proteome</keyword>
<feature type="compositionally biased region" description="Basic and acidic residues" evidence="1">
    <location>
        <begin position="36"/>
        <end position="45"/>
    </location>
</feature>
<name>A0A0D1YSG7_9PEZI</name>